<dbReference type="PANTHER" id="PTHR31147">
    <property type="entry name" value="ACYL TRANSFERASE 4"/>
    <property type="match status" value="1"/>
</dbReference>
<dbReference type="EMBL" id="JAVYJV010000010">
    <property type="protein sequence ID" value="KAK4361352.1"/>
    <property type="molecule type" value="Genomic_DNA"/>
</dbReference>
<protein>
    <submittedName>
        <fullName evidence="3">Uncharacterized protein</fullName>
    </submittedName>
</protein>
<organism evidence="3 4">
    <name type="scientific">Anisodus tanguticus</name>
    <dbReference type="NCBI Taxonomy" id="243964"/>
    <lineage>
        <taxon>Eukaryota</taxon>
        <taxon>Viridiplantae</taxon>
        <taxon>Streptophyta</taxon>
        <taxon>Embryophyta</taxon>
        <taxon>Tracheophyta</taxon>
        <taxon>Spermatophyta</taxon>
        <taxon>Magnoliopsida</taxon>
        <taxon>eudicotyledons</taxon>
        <taxon>Gunneridae</taxon>
        <taxon>Pentapetalae</taxon>
        <taxon>asterids</taxon>
        <taxon>lamiids</taxon>
        <taxon>Solanales</taxon>
        <taxon>Solanaceae</taxon>
        <taxon>Solanoideae</taxon>
        <taxon>Hyoscyameae</taxon>
        <taxon>Anisodus</taxon>
    </lineage>
</organism>
<sequence length="103" mass="11498">MFYYPLAGRIIELENNKKLVVDCTGEGILFVEADAHVELDKLGDSIKPPCPYLDQLLYNVPGSDGIVGCPLLLVQIIDLLDLMKLILDGEIPFWRGSKSYIQC</sequence>
<comment type="similarity">
    <text evidence="1">Belongs to the plant acyltransferase family.</text>
</comment>
<dbReference type="PANTHER" id="PTHR31147:SF66">
    <property type="entry name" value="OS05G0315700 PROTEIN"/>
    <property type="match status" value="1"/>
</dbReference>
<dbReference type="Proteomes" id="UP001291623">
    <property type="component" value="Unassembled WGS sequence"/>
</dbReference>
<evidence type="ECO:0000256" key="1">
    <source>
        <dbReference type="ARBA" id="ARBA00009861"/>
    </source>
</evidence>
<evidence type="ECO:0000313" key="4">
    <source>
        <dbReference type="Proteomes" id="UP001291623"/>
    </source>
</evidence>
<dbReference type="InterPro" id="IPR050898">
    <property type="entry name" value="Plant_acyltransferase"/>
</dbReference>
<dbReference type="AlphaFoldDB" id="A0AAE1S286"/>
<name>A0AAE1S286_9SOLA</name>
<keyword evidence="2" id="KW-0808">Transferase</keyword>
<gene>
    <name evidence="3" type="ORF">RND71_020304</name>
</gene>
<accession>A0AAE1S286</accession>
<dbReference type="InterPro" id="IPR023213">
    <property type="entry name" value="CAT-like_dom_sf"/>
</dbReference>
<reference evidence="3" key="1">
    <citation type="submission" date="2023-12" db="EMBL/GenBank/DDBJ databases">
        <title>Genome assembly of Anisodus tanguticus.</title>
        <authorList>
            <person name="Wang Y.-J."/>
        </authorList>
    </citation>
    <scope>NUCLEOTIDE SEQUENCE</scope>
    <source>
        <strain evidence="3">KB-2021</strain>
        <tissue evidence="3">Leaf</tissue>
    </source>
</reference>
<dbReference type="GO" id="GO:0016740">
    <property type="term" value="F:transferase activity"/>
    <property type="evidence" value="ECO:0007669"/>
    <property type="project" value="UniProtKB-KW"/>
</dbReference>
<keyword evidence="4" id="KW-1185">Reference proteome</keyword>
<dbReference type="Pfam" id="PF02458">
    <property type="entry name" value="Transferase"/>
    <property type="match status" value="1"/>
</dbReference>
<dbReference type="Gene3D" id="3.30.559.10">
    <property type="entry name" value="Chloramphenicol acetyltransferase-like domain"/>
    <property type="match status" value="1"/>
</dbReference>
<proteinExistence type="inferred from homology"/>
<evidence type="ECO:0000313" key="3">
    <source>
        <dbReference type="EMBL" id="KAK4361352.1"/>
    </source>
</evidence>
<evidence type="ECO:0000256" key="2">
    <source>
        <dbReference type="ARBA" id="ARBA00022679"/>
    </source>
</evidence>
<comment type="caution">
    <text evidence="3">The sequence shown here is derived from an EMBL/GenBank/DDBJ whole genome shotgun (WGS) entry which is preliminary data.</text>
</comment>